<feature type="transmembrane region" description="Helical" evidence="1">
    <location>
        <begin position="125"/>
        <end position="141"/>
    </location>
</feature>
<feature type="transmembrane region" description="Helical" evidence="1">
    <location>
        <begin position="102"/>
        <end position="119"/>
    </location>
</feature>
<organism evidence="2 3">
    <name type="scientific">Fontibacillus phaseoli</name>
    <dbReference type="NCBI Taxonomy" id="1416533"/>
    <lineage>
        <taxon>Bacteria</taxon>
        <taxon>Bacillati</taxon>
        <taxon>Bacillota</taxon>
        <taxon>Bacilli</taxon>
        <taxon>Bacillales</taxon>
        <taxon>Paenibacillaceae</taxon>
        <taxon>Fontibacillus</taxon>
    </lineage>
</organism>
<protein>
    <submittedName>
        <fullName evidence="2">Peptidase M50B-like protein</fullName>
    </submittedName>
</protein>
<comment type="caution">
    <text evidence="2">The sequence shown here is derived from an EMBL/GenBank/DDBJ whole genome shotgun (WGS) entry which is preliminary data.</text>
</comment>
<dbReference type="InterPro" id="IPR049500">
    <property type="entry name" value="Peptidase_M50B-like"/>
</dbReference>
<gene>
    <name evidence="2" type="ORF">DFP94_102206</name>
</gene>
<dbReference type="EMBL" id="QPJW01000002">
    <property type="protein sequence ID" value="RCX21453.1"/>
    <property type="molecule type" value="Genomic_DNA"/>
</dbReference>
<proteinExistence type="predicted"/>
<accession>A0A369BIQ2</accession>
<keyword evidence="1" id="KW-0472">Membrane</keyword>
<feature type="transmembrane region" description="Helical" evidence="1">
    <location>
        <begin position="148"/>
        <end position="173"/>
    </location>
</feature>
<evidence type="ECO:0000256" key="1">
    <source>
        <dbReference type="SAM" id="Phobius"/>
    </source>
</evidence>
<name>A0A369BIQ2_9BACL</name>
<sequence>MNKWLKAFLFLIGAAILTRLIPFSNWFRMLDTMIHELGHAVVTLLVSGRVLRIELNPDHSGVTYSLLISDWSQIVVSLAGYITASLFAIAMFYGYYRQKQGIGLIIISVLALATIVFFVRSGYGLWWLIIFIAVNMAFYFIGGWIRNFYYLLLAFLCLEESLMGPVTLLLRSLTAPAQAGDAANLANLTMVPALVWSLLFLGISLLCAMSSLQLYWKNGQRENLKSRRQHLNLK</sequence>
<dbReference type="Proteomes" id="UP000253090">
    <property type="component" value="Unassembled WGS sequence"/>
</dbReference>
<reference evidence="2 3" key="1">
    <citation type="submission" date="2018-07" db="EMBL/GenBank/DDBJ databases">
        <title>Genomic Encyclopedia of Type Strains, Phase III (KMG-III): the genomes of soil and plant-associated and newly described type strains.</title>
        <authorList>
            <person name="Whitman W."/>
        </authorList>
    </citation>
    <scope>NUCLEOTIDE SEQUENCE [LARGE SCALE GENOMIC DNA]</scope>
    <source>
        <strain evidence="2 3">CECT 8333</strain>
    </source>
</reference>
<feature type="transmembrane region" description="Helical" evidence="1">
    <location>
        <begin position="193"/>
        <end position="216"/>
    </location>
</feature>
<evidence type="ECO:0000313" key="3">
    <source>
        <dbReference type="Proteomes" id="UP000253090"/>
    </source>
</evidence>
<dbReference type="OrthoDB" id="158445at2"/>
<dbReference type="Pfam" id="PF13398">
    <property type="entry name" value="Peptidase_M50B"/>
    <property type="match status" value="1"/>
</dbReference>
<dbReference type="RefSeq" id="WP_114496010.1">
    <property type="nucleotide sequence ID" value="NZ_QPJW01000002.1"/>
</dbReference>
<keyword evidence="1" id="KW-1133">Transmembrane helix</keyword>
<evidence type="ECO:0000313" key="2">
    <source>
        <dbReference type="EMBL" id="RCX21453.1"/>
    </source>
</evidence>
<dbReference type="AlphaFoldDB" id="A0A369BIQ2"/>
<keyword evidence="3" id="KW-1185">Reference proteome</keyword>
<feature type="transmembrane region" description="Helical" evidence="1">
    <location>
        <begin position="74"/>
        <end position="95"/>
    </location>
</feature>
<dbReference type="PANTHER" id="PTHR33979">
    <property type="entry name" value="OS02G0221600 PROTEIN"/>
    <property type="match status" value="1"/>
</dbReference>
<dbReference type="PANTHER" id="PTHR33979:SF2">
    <property type="entry name" value="PEPTIDASE M50B-LIKE-DOMAIN-CONTAINING PROTEIN"/>
    <property type="match status" value="1"/>
</dbReference>
<keyword evidence="1" id="KW-0812">Transmembrane</keyword>